<dbReference type="InterPro" id="IPR009593">
    <property type="entry name" value="DUF1203"/>
</dbReference>
<sequence length="157" mass="17945">MINDFQFVPLHSNIFEGLKTLSDDELLARHARWMVVDESPGYPCRVSLQDAKVGERVLFMPYWHHDVDSAYRAMGTILVREFAQTASPAVNEVPQMLHHRMLSVRAYDAENMMVGHDMAQGTDLQTRLHQQFENPAVSYIHLHYASPGCFSCAVQRV</sequence>
<organism evidence="1 2">
    <name type="scientific">Fluctibacter halophilus</name>
    <dbReference type="NCBI Taxonomy" id="226011"/>
    <lineage>
        <taxon>Bacteria</taxon>
        <taxon>Pseudomonadati</taxon>
        <taxon>Pseudomonadota</taxon>
        <taxon>Gammaproteobacteria</taxon>
        <taxon>Alteromonadales</taxon>
        <taxon>Alteromonadaceae</taxon>
        <taxon>Fluctibacter</taxon>
    </lineage>
</organism>
<evidence type="ECO:0000313" key="2">
    <source>
        <dbReference type="Proteomes" id="UP001520878"/>
    </source>
</evidence>
<protein>
    <submittedName>
        <fullName evidence="1">DUF1203 domain-containing protein</fullName>
    </submittedName>
</protein>
<comment type="caution">
    <text evidence="1">The sequence shown here is derived from an EMBL/GenBank/DDBJ whole genome shotgun (WGS) entry which is preliminary data.</text>
</comment>
<keyword evidence="2" id="KW-1185">Reference proteome</keyword>
<reference evidence="1 2" key="1">
    <citation type="submission" date="2021-10" db="EMBL/GenBank/DDBJ databases">
        <title>Draft genome of Aestuariibacter halophilus JC2043.</title>
        <authorList>
            <person name="Emsley S.A."/>
            <person name="Pfannmuller K.M."/>
            <person name="Ushijima B."/>
            <person name="Saw J.H."/>
            <person name="Videau P."/>
        </authorList>
    </citation>
    <scope>NUCLEOTIDE SEQUENCE [LARGE SCALE GENOMIC DNA]</scope>
    <source>
        <strain evidence="1 2">JC2043</strain>
    </source>
</reference>
<accession>A0ABS8G8D8</accession>
<dbReference type="RefSeq" id="WP_229160446.1">
    <property type="nucleotide sequence ID" value="NZ_JAJEWP010000002.1"/>
</dbReference>
<proteinExistence type="predicted"/>
<name>A0ABS8G8D8_9ALTE</name>
<gene>
    <name evidence="1" type="ORF">LJ739_11065</name>
</gene>
<dbReference type="EMBL" id="JAJEWP010000002">
    <property type="protein sequence ID" value="MCC2616783.1"/>
    <property type="molecule type" value="Genomic_DNA"/>
</dbReference>
<dbReference type="Proteomes" id="UP001520878">
    <property type="component" value="Unassembled WGS sequence"/>
</dbReference>
<evidence type="ECO:0000313" key="1">
    <source>
        <dbReference type="EMBL" id="MCC2616783.1"/>
    </source>
</evidence>
<dbReference type="Pfam" id="PF06718">
    <property type="entry name" value="DUF1203"/>
    <property type="match status" value="1"/>
</dbReference>